<accession>A0A6A6DC65</accession>
<proteinExistence type="predicted"/>
<dbReference type="AlphaFoldDB" id="A0A6A6DC65"/>
<sequence>KERLLNEAHTLNLIRQYTSIPVPKVLDYGVDDIANTFVTIERIYGITLDSLRQLTSNVTGLDGFILPPPRITETVPRVAWQPITLDIEEFVFIHGDLARHNIMVSPKTLEVTYIFD</sequence>
<dbReference type="EMBL" id="ML994696">
    <property type="protein sequence ID" value="KAF2177017.1"/>
    <property type="molecule type" value="Genomic_DNA"/>
</dbReference>
<dbReference type="Proteomes" id="UP000800200">
    <property type="component" value="Unassembled WGS sequence"/>
</dbReference>
<dbReference type="InterPro" id="IPR011009">
    <property type="entry name" value="Kinase-like_dom_sf"/>
</dbReference>
<gene>
    <name evidence="1" type="ORF">K469DRAFT_810538</name>
</gene>
<dbReference type="SUPFAM" id="SSF56112">
    <property type="entry name" value="Protein kinase-like (PK-like)"/>
    <property type="match status" value="1"/>
</dbReference>
<evidence type="ECO:0000313" key="2">
    <source>
        <dbReference type="Proteomes" id="UP000800200"/>
    </source>
</evidence>
<organism evidence="1 2">
    <name type="scientific">Zopfia rhizophila CBS 207.26</name>
    <dbReference type="NCBI Taxonomy" id="1314779"/>
    <lineage>
        <taxon>Eukaryota</taxon>
        <taxon>Fungi</taxon>
        <taxon>Dikarya</taxon>
        <taxon>Ascomycota</taxon>
        <taxon>Pezizomycotina</taxon>
        <taxon>Dothideomycetes</taxon>
        <taxon>Dothideomycetes incertae sedis</taxon>
        <taxon>Zopfiaceae</taxon>
        <taxon>Zopfia</taxon>
    </lineage>
</organism>
<evidence type="ECO:0000313" key="1">
    <source>
        <dbReference type="EMBL" id="KAF2177017.1"/>
    </source>
</evidence>
<reference evidence="1" key="1">
    <citation type="journal article" date="2020" name="Stud. Mycol.">
        <title>101 Dothideomycetes genomes: a test case for predicting lifestyles and emergence of pathogens.</title>
        <authorList>
            <person name="Haridas S."/>
            <person name="Albert R."/>
            <person name="Binder M."/>
            <person name="Bloem J."/>
            <person name="Labutti K."/>
            <person name="Salamov A."/>
            <person name="Andreopoulos B."/>
            <person name="Baker S."/>
            <person name="Barry K."/>
            <person name="Bills G."/>
            <person name="Bluhm B."/>
            <person name="Cannon C."/>
            <person name="Castanera R."/>
            <person name="Culley D."/>
            <person name="Daum C."/>
            <person name="Ezra D."/>
            <person name="Gonzalez J."/>
            <person name="Henrissat B."/>
            <person name="Kuo A."/>
            <person name="Liang C."/>
            <person name="Lipzen A."/>
            <person name="Lutzoni F."/>
            <person name="Magnuson J."/>
            <person name="Mondo S."/>
            <person name="Nolan M."/>
            <person name="Ohm R."/>
            <person name="Pangilinan J."/>
            <person name="Park H.-J."/>
            <person name="Ramirez L."/>
            <person name="Alfaro M."/>
            <person name="Sun H."/>
            <person name="Tritt A."/>
            <person name="Yoshinaga Y."/>
            <person name="Zwiers L.-H."/>
            <person name="Turgeon B."/>
            <person name="Goodwin S."/>
            <person name="Spatafora J."/>
            <person name="Crous P."/>
            <person name="Grigoriev I."/>
        </authorList>
    </citation>
    <scope>NUCLEOTIDE SEQUENCE</scope>
    <source>
        <strain evidence="1">CBS 207.26</strain>
    </source>
</reference>
<feature type="non-terminal residue" evidence="1">
    <location>
        <position position="1"/>
    </location>
</feature>
<dbReference type="PANTHER" id="PTHR21310:SF15">
    <property type="entry name" value="AMINOGLYCOSIDE PHOSPHOTRANSFERASE DOMAIN-CONTAINING PROTEIN"/>
    <property type="match status" value="1"/>
</dbReference>
<dbReference type="InterPro" id="IPR051678">
    <property type="entry name" value="AGP_Transferase"/>
</dbReference>
<name>A0A6A6DC65_9PEZI</name>
<dbReference type="PANTHER" id="PTHR21310">
    <property type="entry name" value="AMINOGLYCOSIDE PHOSPHOTRANSFERASE-RELATED-RELATED"/>
    <property type="match status" value="1"/>
</dbReference>
<keyword evidence="2" id="KW-1185">Reference proteome</keyword>
<dbReference type="OrthoDB" id="3764476at2759"/>
<protein>
    <submittedName>
        <fullName evidence="1">Uncharacterized protein</fullName>
    </submittedName>
</protein>